<dbReference type="Gene3D" id="3.90.820.10">
    <property type="entry name" value="Structural Genomics, Unknown Function 30-nov-00 1gh9 Mol_id"/>
    <property type="match status" value="1"/>
</dbReference>
<dbReference type="InterPro" id="IPR005153">
    <property type="entry name" value="MbtH-like_dom"/>
</dbReference>
<evidence type="ECO:0000256" key="2">
    <source>
        <dbReference type="ARBA" id="ARBA00004924"/>
    </source>
</evidence>
<dbReference type="Pfam" id="PF13193">
    <property type="entry name" value="AMP-binding_C"/>
    <property type="match status" value="2"/>
</dbReference>
<sequence>MEAVTPLPLTAAQHAIWLGQQLASDSAAYNIASLLHFDGRVDPQRLAAALNQAMSESTCLRARFYETQGVVQQQILAPSQYPVAEHAFVSESLARQWMASDLATPVDLGQGPLLQANLVRIGEQADCLYVKSHHIALDGVGLGLFLKRWAALYSEQVDHRGTAVPLGGFHRVLEAERAYQSAPDFARDRAYWQQQIDSSLTVASLNPQVKLPTRQALLHRSQLTEDAFQRLRQCASQSQNHWLQVLIGAFAAFIGRSTGQRDVVIGIPMMNRLSTQAHDVPCTLANVLPLQLRIDPWTRVGELVADTVKALAGMREHQRYRAEDIRRDCNLLGEGRRLTGPQINIDIYSPALAFGTLASEVEVLSAGAADDLSLLVQPIPGQGLRVCGMANPELYEPEALRTHVERFVEFIEAFVSDTERPLGQLAAYSQPACPPLAPASLGQATLLDGFAHWVNNTPHAIALSLDERALSYQDLDRQANRLAHLIKANLAPRTPSPQRTIALLLERSVETVVAILAVLKCGAAYVPLDPDAPQERLAGILEECAADYLLCCQATAEKASALLPDSQPLNIDAQATRQALQQAAEHAPGVGPQPQDRAYVIYTSGSTGKPKGVCISHHNVVRLFTTTHAWFDYRNSDVWTGCHAYMFDASVWEMWGALLHGGRLVIVPVATTRDPHALLELVVREQVTVFGQIPSAFYRFMEAEADHPELVARMKLRYQCFGGEPLDLGRLAPWFELPRPANPQLLNLYGITETTINTCHRFITHEQVLANVGSLIGRPYADMDILVLDDALQPVPEGAQGEMYVRGEGLAQGYLARPELDATRFVADPFGAPGQRMYRSGDVAIRLADGELEYIGRADQQVKLRGYRIELGEIESCLRAHASVSNAVALVVSDRANDPRLIAHVVPAPGYSTGDVDSEALREHVREHLPAYMVPAAIGVQQAFAITANGKLDRRALPAIEADCTRHLEPPRDSLDEQVLAHWSSHLDQPRISLDDDFFGIGGDSIKAIGLCRDMGLPVLQLFEQPTPRSCADYLRHNGTNAAENSWTQAMGASARADRATLLLVPFAGGNIFAYRQLVEQLGTSFNYLCVRLPGHDVVQADEPFADNATIAAGVVGEVLAKVQGPLLVYGHCAGNALALEISRRLEQAGADLRGLTIGGMLLDLQPEAIEQQVAQRSGEQIIGFLQELGGFKEVPDAQSLAAIARMTKHDAGQTAAFFSSEARQRGTLRAPIHVVVGSADPLTPDYTRRYLDWQAYSATVSLDVIEGGGHYFVSEQPQALAHVLLRHNAALAKPQSRRAQPVLRDFHNPFDAAHGHFLLLRNGALQPSLWPSFSPVPHGWQVAFGPATRQHCLDHLHNHLQPEPLQLPDLHAPYWPERFERYYRQQGAWTGETLDACIARHARLNPRQVAVVDGERRLTYAELHSRCNQLADGFTRLGLRQGDRMVVQLPNVLEFIETTFALFRMGVVPVFALPTDRRNEICHIVQASKAVAYLIKDRAVGFDYRDIARELQTLPSALRHVIVLGDAAEFIPYASLYGQDLPVAPVDSRTPALITLSGGSTAMPKLILRRHDDYLYSIRVSAEICQLSPQSVYLCVLPAGHNFTLSSPGFIGTLLAGGRVVMQADPSGSACFASIAREAVTFTALVPSLAQAWLHAPRQHDLGSLRFLQVGGARLSDEIAARLTHSFGFTLQQVYGMSEGLVCYTGLAGDLDQLLHTQGRPMSPLDEILVVDDDDQPVAIGQPGHLLVRGPYTIRGYLDAPQQNARAFTADGFYRTGDVVCLREDGYLVVTGRHKDQVNRGGEKIAAEEIEGHLLAHPGVLEAAVIGIPDPHLGERACAVLVAAPGPGCDTESLKAHLQARGVAAQRIPDQFQWLSSLPKTTLGKTDKKVLRQQFAA</sequence>
<proteinExistence type="predicted"/>
<dbReference type="FunFam" id="2.30.38.10:FF:000003">
    <property type="entry name" value="Vibriobactin-specific 2,3-dihydroxybenzoate-AMP ligase"/>
    <property type="match status" value="1"/>
</dbReference>
<dbReference type="Gene3D" id="3.40.50.1820">
    <property type="entry name" value="alpha/beta hydrolase"/>
    <property type="match status" value="1"/>
</dbReference>
<dbReference type="Gene3D" id="3.30.559.10">
    <property type="entry name" value="Chloramphenicol acetyltransferase-like domain"/>
    <property type="match status" value="1"/>
</dbReference>
<dbReference type="NCBIfam" id="TIGR01733">
    <property type="entry name" value="AA-adenyl-dom"/>
    <property type="match status" value="1"/>
</dbReference>
<protein>
    <recommendedName>
        <fullName evidence="7">salicylate--[aryl-carrier protein] ligase</fullName>
        <ecNumber evidence="7">6.2.1.61</ecNumber>
    </recommendedName>
    <alternativeName>
        <fullName evidence="8">Salicylate--[aryl-carrier protein] ligase</fullName>
    </alternativeName>
</protein>
<dbReference type="SMART" id="SM00923">
    <property type="entry name" value="MbtH"/>
    <property type="match status" value="1"/>
</dbReference>
<dbReference type="PANTHER" id="PTHR45527:SF14">
    <property type="entry name" value="PLIPASTATIN SYNTHASE SUBUNIT B"/>
    <property type="match status" value="1"/>
</dbReference>
<dbReference type="PANTHER" id="PTHR45527">
    <property type="entry name" value="NONRIBOSOMAL PEPTIDE SYNTHETASE"/>
    <property type="match status" value="1"/>
</dbReference>
<dbReference type="Gene3D" id="3.30.300.30">
    <property type="match status" value="2"/>
</dbReference>
<dbReference type="GO" id="GO:0031177">
    <property type="term" value="F:phosphopantetheine binding"/>
    <property type="evidence" value="ECO:0007669"/>
    <property type="project" value="TreeGrafter"/>
</dbReference>
<dbReference type="Pfam" id="PF00668">
    <property type="entry name" value="Condensation"/>
    <property type="match status" value="1"/>
</dbReference>
<dbReference type="Proteomes" id="UP001216329">
    <property type="component" value="Chromosome"/>
</dbReference>
<dbReference type="InterPro" id="IPR009081">
    <property type="entry name" value="PP-bd_ACP"/>
</dbReference>
<dbReference type="InterPro" id="IPR023213">
    <property type="entry name" value="CAT-like_dom_sf"/>
</dbReference>
<dbReference type="InterPro" id="IPR042099">
    <property type="entry name" value="ANL_N_sf"/>
</dbReference>
<dbReference type="Gene3D" id="3.30.559.30">
    <property type="entry name" value="Nonribosomal peptide synthetase, condensation domain"/>
    <property type="match status" value="1"/>
</dbReference>
<feature type="domain" description="MbtH-like" evidence="9">
    <location>
        <begin position="1309"/>
        <end position="1359"/>
    </location>
</feature>
<evidence type="ECO:0000259" key="9">
    <source>
        <dbReference type="SMART" id="SM00923"/>
    </source>
</evidence>
<dbReference type="Pfam" id="PF00501">
    <property type="entry name" value="AMP-binding"/>
    <property type="match status" value="2"/>
</dbReference>
<dbReference type="Gene3D" id="1.10.1200.10">
    <property type="entry name" value="ACP-like"/>
    <property type="match status" value="1"/>
</dbReference>
<evidence type="ECO:0000313" key="10">
    <source>
        <dbReference type="EMBL" id="WEK31356.1"/>
    </source>
</evidence>
<dbReference type="InterPro" id="IPR038020">
    <property type="entry name" value="MbtH-like_sf"/>
</dbReference>
<dbReference type="InterPro" id="IPR020845">
    <property type="entry name" value="AMP-binding_CS"/>
</dbReference>
<dbReference type="Gene3D" id="3.40.50.12780">
    <property type="entry name" value="N-terminal domain of ligase-like"/>
    <property type="match status" value="2"/>
</dbReference>
<dbReference type="FunFam" id="3.40.50.12780:FF:000012">
    <property type="entry name" value="Non-ribosomal peptide synthetase"/>
    <property type="match status" value="1"/>
</dbReference>
<dbReference type="Pfam" id="PF03621">
    <property type="entry name" value="MbtH"/>
    <property type="match status" value="1"/>
</dbReference>
<dbReference type="CDD" id="cd17643">
    <property type="entry name" value="A_NRPS_Cytc1-like"/>
    <property type="match status" value="1"/>
</dbReference>
<dbReference type="FunFam" id="3.40.50.980:FF:000001">
    <property type="entry name" value="Non-ribosomal peptide synthetase"/>
    <property type="match status" value="1"/>
</dbReference>
<dbReference type="SUPFAM" id="SSF52777">
    <property type="entry name" value="CoA-dependent acyltransferases"/>
    <property type="match status" value="2"/>
</dbReference>
<evidence type="ECO:0000256" key="7">
    <source>
        <dbReference type="ARBA" id="ARBA00066647"/>
    </source>
</evidence>
<dbReference type="GO" id="GO:0009366">
    <property type="term" value="C:enterobactin synthetase complex"/>
    <property type="evidence" value="ECO:0007669"/>
    <property type="project" value="TreeGrafter"/>
</dbReference>
<evidence type="ECO:0000256" key="5">
    <source>
        <dbReference type="ARBA" id="ARBA00022598"/>
    </source>
</evidence>
<comment type="cofactor">
    <cofactor evidence="1">
        <name>pantetheine 4'-phosphate</name>
        <dbReference type="ChEBI" id="CHEBI:47942"/>
    </cofactor>
</comment>
<organism evidence="10 11">
    <name type="scientific">Candidatus Pseudomonas phytovorans</name>
    <dbReference type="NCBI Taxonomy" id="3121377"/>
    <lineage>
        <taxon>Bacteria</taxon>
        <taxon>Pseudomonadati</taxon>
        <taxon>Pseudomonadota</taxon>
        <taxon>Gammaproteobacteria</taxon>
        <taxon>Pseudomonadales</taxon>
        <taxon>Pseudomonadaceae</taxon>
        <taxon>Pseudomonas</taxon>
    </lineage>
</organism>
<dbReference type="InterPro" id="IPR001242">
    <property type="entry name" value="Condensation_dom"/>
</dbReference>
<dbReference type="InterPro" id="IPR045851">
    <property type="entry name" value="AMP-bd_C_sf"/>
</dbReference>
<gene>
    <name evidence="10" type="ORF">P0Y58_03940</name>
</gene>
<dbReference type="SUPFAM" id="SSF53474">
    <property type="entry name" value="alpha/beta-Hydrolases"/>
    <property type="match status" value="1"/>
</dbReference>
<dbReference type="InterPro" id="IPR036736">
    <property type="entry name" value="ACP-like_sf"/>
</dbReference>
<dbReference type="PROSITE" id="PS00455">
    <property type="entry name" value="AMP_BINDING"/>
    <property type="match status" value="1"/>
</dbReference>
<dbReference type="SUPFAM" id="SSF160582">
    <property type="entry name" value="MbtH-like"/>
    <property type="match status" value="1"/>
</dbReference>
<dbReference type="InterPro" id="IPR025110">
    <property type="entry name" value="AMP-bd_C"/>
</dbReference>
<dbReference type="GO" id="GO:0043041">
    <property type="term" value="P:amino acid activation for nonribosomal peptide biosynthetic process"/>
    <property type="evidence" value="ECO:0007669"/>
    <property type="project" value="TreeGrafter"/>
</dbReference>
<name>A0AAJ6BDX9_9PSED</name>
<evidence type="ECO:0000256" key="4">
    <source>
        <dbReference type="ARBA" id="ARBA00022553"/>
    </source>
</evidence>
<reference evidence="10" key="1">
    <citation type="submission" date="2023-03" db="EMBL/GenBank/DDBJ databases">
        <title>Andean soil-derived lignocellulolytic bacterial consortium as a source of novel taxa and putative plastic-active enzymes.</title>
        <authorList>
            <person name="Diaz-Garcia L."/>
            <person name="Chuvochina M."/>
            <person name="Feuerriegel G."/>
            <person name="Bunk B."/>
            <person name="Sproer C."/>
            <person name="Streit W.R."/>
            <person name="Rodriguez L.M."/>
            <person name="Overmann J."/>
            <person name="Jimenez D.J."/>
        </authorList>
    </citation>
    <scope>NUCLEOTIDE SEQUENCE</scope>
    <source>
        <strain evidence="10">MAG 876</strain>
    </source>
</reference>
<dbReference type="InterPro" id="IPR029058">
    <property type="entry name" value="AB_hydrolase_fold"/>
</dbReference>
<dbReference type="GO" id="GO:0005829">
    <property type="term" value="C:cytosol"/>
    <property type="evidence" value="ECO:0007669"/>
    <property type="project" value="TreeGrafter"/>
</dbReference>
<comment type="pathway">
    <text evidence="2">Siderophore biosynthesis.</text>
</comment>
<dbReference type="EMBL" id="CP119325">
    <property type="protein sequence ID" value="WEK31356.1"/>
    <property type="molecule type" value="Genomic_DNA"/>
</dbReference>
<dbReference type="GO" id="GO:0047527">
    <property type="term" value="F:2,3-dihydroxybenzoate-serine ligase activity"/>
    <property type="evidence" value="ECO:0007669"/>
    <property type="project" value="TreeGrafter"/>
</dbReference>
<evidence type="ECO:0000313" key="11">
    <source>
        <dbReference type="Proteomes" id="UP001216329"/>
    </source>
</evidence>
<dbReference type="InterPro" id="IPR000873">
    <property type="entry name" value="AMP-dep_synth/lig_dom"/>
</dbReference>
<evidence type="ECO:0000256" key="1">
    <source>
        <dbReference type="ARBA" id="ARBA00001957"/>
    </source>
</evidence>
<dbReference type="PROSITE" id="PS00012">
    <property type="entry name" value="PHOSPHOPANTETHEINE"/>
    <property type="match status" value="1"/>
</dbReference>
<dbReference type="GO" id="GO:0009239">
    <property type="term" value="P:enterobactin biosynthetic process"/>
    <property type="evidence" value="ECO:0007669"/>
    <property type="project" value="TreeGrafter"/>
</dbReference>
<evidence type="ECO:0000256" key="6">
    <source>
        <dbReference type="ARBA" id="ARBA00050154"/>
    </source>
</evidence>
<dbReference type="Pfam" id="PF00975">
    <property type="entry name" value="Thioesterase"/>
    <property type="match status" value="1"/>
</dbReference>
<dbReference type="EC" id="6.2.1.61" evidence="7"/>
<accession>A0AAJ6BDX9</accession>
<keyword evidence="5" id="KW-0436">Ligase</keyword>
<keyword evidence="3" id="KW-0596">Phosphopantetheine</keyword>
<keyword evidence="4" id="KW-0597">Phosphoprotein</keyword>
<evidence type="ECO:0000256" key="8">
    <source>
        <dbReference type="ARBA" id="ARBA00077773"/>
    </source>
</evidence>
<dbReference type="InterPro" id="IPR006162">
    <property type="entry name" value="Ppantetheine_attach_site"/>
</dbReference>
<comment type="catalytic activity">
    <reaction evidence="6">
        <text>salicylate + holo-[ACP] + ATP = salicyl-[ACP] + AMP + diphosphate</text>
        <dbReference type="Rhea" id="RHEA:61648"/>
        <dbReference type="Rhea" id="RHEA-COMP:9685"/>
        <dbReference type="Rhea" id="RHEA-COMP:19022"/>
        <dbReference type="ChEBI" id="CHEBI:30616"/>
        <dbReference type="ChEBI" id="CHEBI:30762"/>
        <dbReference type="ChEBI" id="CHEBI:33019"/>
        <dbReference type="ChEBI" id="CHEBI:64479"/>
        <dbReference type="ChEBI" id="CHEBI:86464"/>
        <dbReference type="ChEBI" id="CHEBI:456215"/>
        <dbReference type="EC" id="6.2.1.61"/>
    </reaction>
    <physiologicalReaction direction="left-to-right" evidence="6">
        <dbReference type="Rhea" id="RHEA:61649"/>
    </physiologicalReaction>
</comment>
<dbReference type="Pfam" id="PF00550">
    <property type="entry name" value="PP-binding"/>
    <property type="match status" value="1"/>
</dbReference>
<dbReference type="InterPro" id="IPR001031">
    <property type="entry name" value="Thioesterase"/>
</dbReference>
<dbReference type="SUPFAM" id="SSF56801">
    <property type="entry name" value="Acetyl-CoA synthetase-like"/>
    <property type="match status" value="2"/>
</dbReference>
<evidence type="ECO:0000256" key="3">
    <source>
        <dbReference type="ARBA" id="ARBA00022450"/>
    </source>
</evidence>
<dbReference type="InterPro" id="IPR010071">
    <property type="entry name" value="AA_adenyl_dom"/>
</dbReference>